<dbReference type="GO" id="GO:0005634">
    <property type="term" value="C:nucleus"/>
    <property type="evidence" value="ECO:0007669"/>
    <property type="project" value="TreeGrafter"/>
</dbReference>
<comment type="similarity">
    <text evidence="1">Belongs to the PI3/PI4-kinase family. TRA1 subfamily.</text>
</comment>
<dbReference type="InterPro" id="IPR011989">
    <property type="entry name" value="ARM-like"/>
</dbReference>
<comment type="caution">
    <text evidence="4">The sequence shown here is derived from an EMBL/GenBank/DDBJ whole genome shotgun (WGS) entry which is preliminary data.</text>
</comment>
<dbReference type="InterPro" id="IPR046805">
    <property type="entry name" value="Tra1_ring"/>
</dbReference>
<dbReference type="PROSITE" id="PS50290">
    <property type="entry name" value="PI3_4_KINASE_3"/>
    <property type="match status" value="1"/>
</dbReference>
<evidence type="ECO:0000256" key="1">
    <source>
        <dbReference type="ARBA" id="ARBA00007234"/>
    </source>
</evidence>
<name>A0A177BB62_9BILA</name>
<feature type="domain" description="FAT" evidence="3">
    <location>
        <begin position="2738"/>
        <end position="3305"/>
    </location>
</feature>
<proteinExistence type="inferred from homology"/>
<dbReference type="GO" id="GO:0006281">
    <property type="term" value="P:DNA repair"/>
    <property type="evidence" value="ECO:0007669"/>
    <property type="project" value="TreeGrafter"/>
</dbReference>
<dbReference type="SUPFAM" id="SSF48371">
    <property type="entry name" value="ARM repeat"/>
    <property type="match status" value="1"/>
</dbReference>
<feature type="domain" description="PI3K/PI4K catalytic" evidence="2">
    <location>
        <begin position="3565"/>
        <end position="3891"/>
    </location>
</feature>
<keyword evidence="5" id="KW-1185">Reference proteome</keyword>
<dbReference type="GO" id="GO:0006355">
    <property type="term" value="P:regulation of DNA-templated transcription"/>
    <property type="evidence" value="ECO:0007669"/>
    <property type="project" value="TreeGrafter"/>
</dbReference>
<dbReference type="EMBL" id="LWCA01000041">
    <property type="protein sequence ID" value="OAF71559.1"/>
    <property type="molecule type" value="Genomic_DNA"/>
</dbReference>
<dbReference type="Pfam" id="PF20175">
    <property type="entry name" value="Tra1_central"/>
    <property type="match status" value="1"/>
</dbReference>
<evidence type="ECO:0000259" key="2">
    <source>
        <dbReference type="PROSITE" id="PS50290"/>
    </source>
</evidence>
<dbReference type="PROSITE" id="PS51189">
    <property type="entry name" value="FAT"/>
    <property type="match status" value="1"/>
</dbReference>
<dbReference type="Gene3D" id="1.25.10.10">
    <property type="entry name" value="Leucine-rich Repeat Variant"/>
    <property type="match status" value="1"/>
</dbReference>
<dbReference type="Proteomes" id="UP000078046">
    <property type="component" value="Unassembled WGS sequence"/>
</dbReference>
<dbReference type="GO" id="GO:0035267">
    <property type="term" value="C:NuA4 histone acetyltransferase complex"/>
    <property type="evidence" value="ECO:0007669"/>
    <property type="project" value="TreeGrafter"/>
</dbReference>
<dbReference type="Pfam" id="PF02259">
    <property type="entry name" value="FAT"/>
    <property type="match status" value="1"/>
</dbReference>
<organism evidence="4 5">
    <name type="scientific">Intoshia linei</name>
    <dbReference type="NCBI Taxonomy" id="1819745"/>
    <lineage>
        <taxon>Eukaryota</taxon>
        <taxon>Metazoa</taxon>
        <taxon>Spiralia</taxon>
        <taxon>Lophotrochozoa</taxon>
        <taxon>Mesozoa</taxon>
        <taxon>Orthonectida</taxon>
        <taxon>Rhopaluridae</taxon>
        <taxon>Intoshia</taxon>
    </lineage>
</organism>
<dbReference type="PANTHER" id="PTHR11139:SF1">
    <property type="entry name" value="TRANSFORMATION_TRANSCRIPTION DOMAIN-ASSOCIATED PROTEIN"/>
    <property type="match status" value="1"/>
</dbReference>
<evidence type="ECO:0000313" key="5">
    <source>
        <dbReference type="Proteomes" id="UP000078046"/>
    </source>
</evidence>
<protein>
    <submittedName>
        <fullName evidence="4">Uncharacterized protein</fullName>
    </submittedName>
</protein>
<dbReference type="InterPro" id="IPR050517">
    <property type="entry name" value="DDR_Repair_Kinase"/>
</dbReference>
<dbReference type="SUPFAM" id="SSF56112">
    <property type="entry name" value="Protein kinase-like (PK-like)"/>
    <property type="match status" value="1"/>
</dbReference>
<accession>A0A177BB62</accession>
<dbReference type="OrthoDB" id="5570127at2759"/>
<reference evidence="4 5" key="1">
    <citation type="submission" date="2016-04" db="EMBL/GenBank/DDBJ databases">
        <title>The genome of Intoshia linei affirms orthonectids as highly simplified spiralians.</title>
        <authorList>
            <person name="Mikhailov K.V."/>
            <person name="Slusarev G.S."/>
            <person name="Nikitin M.A."/>
            <person name="Logacheva M.D."/>
            <person name="Penin A."/>
            <person name="Aleoshin V."/>
            <person name="Panchin Y.V."/>
        </authorList>
    </citation>
    <scope>NUCLEOTIDE SEQUENCE [LARGE SCALE GENOMIC DNA]</scope>
    <source>
        <strain evidence="4">Intl2013</strain>
        <tissue evidence="4">Whole animal</tissue>
    </source>
</reference>
<dbReference type="InterPro" id="IPR014009">
    <property type="entry name" value="PIK_FAT"/>
</dbReference>
<dbReference type="InterPro" id="IPR003151">
    <property type="entry name" value="PIK-rel_kinase_FAT"/>
</dbReference>
<dbReference type="Pfam" id="PF20206">
    <property type="entry name" value="Tra1_ring"/>
    <property type="match status" value="3"/>
</dbReference>
<gene>
    <name evidence="4" type="ORF">A3Q56_00686</name>
</gene>
<dbReference type="InterPro" id="IPR016024">
    <property type="entry name" value="ARM-type_fold"/>
</dbReference>
<evidence type="ECO:0000259" key="3">
    <source>
        <dbReference type="PROSITE" id="PS51189"/>
    </source>
</evidence>
<dbReference type="GO" id="GO:0000124">
    <property type="term" value="C:SAGA complex"/>
    <property type="evidence" value="ECO:0007669"/>
    <property type="project" value="TreeGrafter"/>
</dbReference>
<dbReference type="PANTHER" id="PTHR11139">
    <property type="entry name" value="ATAXIA TELANGIECTASIA MUTATED ATM -RELATED"/>
    <property type="match status" value="1"/>
</dbReference>
<dbReference type="InterPro" id="IPR000403">
    <property type="entry name" value="PI3/4_kinase_cat_dom"/>
</dbReference>
<evidence type="ECO:0000313" key="4">
    <source>
        <dbReference type="EMBL" id="OAF71559.1"/>
    </source>
</evidence>
<sequence>MDQLVLKQIDAKNVSDVKEFYNDLQVLKNNQLNLNERKNLIDKLLKFLKFYLPFQEISKLAELVIFVSQKILNEVEPKFFSNHVNHQIRHGILNIIKKIPLGESFRKFSNDVIKLMFEVIWKDNEVNAIEASKIIMECSKQYRCSYSSDFKNIFTRIKDLYRHITNNLDNFLLSPDAYVVEIKGKEESCEEKILLANIDKFCTAIVKLNPNESYYSDEHFPVITEGATTVRLVNSGKKNFNCVHFRKYGHRNKMFFLPTSSTSLLFLIEITSNLIMYYQLFKQTSISIEIANMGLSLIQVVPNSSAFRSSRYNHTTMIYFIECQVRMIAYLSYYIRHFTLENMKECVECLILSIQKIVQICPIEIGTMRRDLLLAMKNSIGICMKSPKKYPTIVNIHNFIREDCLLGSEYEIRQHIRHIVYVCVHDLIYISRRESSLQDIKACIFEFSSNFRYFGVSQQTIVMSLHIVTFLVTPLGTTFCNDSESVLRICYLLLKYAIKNLKYFLKYKLKIIKKIVEQGDMLRVTQTTELVNNYSPPENKQLRLTECRQYFISVVKVASAAFQSIMQVDGKRTNRNISPRKIFDNQDRCVNINQSSQMDTSVKSFISVRSDVRTCNKSSDSMDEMKGNYSAMVCLSIMESKILKQILFYGIKSFDIFNYEQLKDGEIVRKIDIVNPIYGKEEKATMDSFAQIYNNLHGYALIEVMKPSIQFLIDQMFINPVSQMLINIILSVKIASPCFSIVLIEYLIKNLEKLGTNSLHSTLYLKLFKHIFAAITVISIENEKSVKVHLKTIIQKCLDLSLNAETPENYFLLLRALFRSIGGGSHEDIYKEFLPLLPYLLKNFNKLQNCEYKPETKDLIVELCLTVPVRLSSLLPHLPLLMDPLITALKSKSSLQTQGLRTLELCVDNLQPDFLYDHFKPVQTELIQCLWKIISTTDDSMAHMAFRLLGKFGGHTRAVLREPQSVDYEEVSDEYICNASIYFSGNSTPVKLPIFYIIDNEFKNFISFNFKDTASNFNISQSWVIVKGILSSILHTHDLRLLKKYINRRFMRHGEIPKIQHYLKKPIYTHKGLNSVVKRAISCMIMIYHFDEFREEVLKYICNMTRICTSFSIIEQYYYSEQDFNCNFIYSCVLVDAIIDVLHDPTNDYTKICQIIISLIFECVSKSVGELDRCCKICIVDYAFEKLIYLCYETSWYVKQSGCAMLNFMLHRYNNMYLLYNSKKIFTALMYLLNDLAGKISSDTFDLANSIFAKLLNIIYSVTDESCKNFKIKVLEVISLECIKNLSSPHSLVRSNVKYFISEICNLSGISIENFLLKYKILIKSLVPPNYSVFMESSPWQKLGIMDAFTYVMKLSPECIDFHTNNATHKSFFDCIIGVVDSSDEIVSKLACFKNSFETFQSLKLFSIKCLGTLNLNFTEAEKIQLNFSNIIVDCSSNDDYEWLTRNTLALCAIEELYRFTKGDSTVLLCLPDIFNPLYAHLADIPKNGMDSRLGLVVAERILKLYEKFPRSMTQQLAFRTIDCFKNWISLLQTLIDPNYDITGYTESHESKIANMILKFFVAVQYQSKMFFNDIANVVFNIEKKMIDYGTSPFRSSLYAIWENCPDELGKIMLTHFYIANHHVRDVFFDFLKRPNAIIPPRLMDMDILLNLFMHDSFINSNRKNIIPYLDHCLFRVLHVEWNKIVRRVYGSSVESIPYELENFEREWEMEIGRLALKILIKYIKHQYQDIPVFFDLFKVYSETTLLETFSFDGNVKKIIQKSSISWKRDVCGLFMQMYRDACFNTAHAYYIMKMLILPIFNASCGAPEGLFINPVNIKAYFDMQRNDKDTLQFVVDTDITYVDATIYEYLSDVQKCMTPLNSYFKLIPPKSVNSNSLNKMINLDSANIQYLKYSQCDLNLIKLYFETFVLNPPNLKIHAKNVFDGNGSQESISIKMVALEIISLLAKHFSGILLECNLEISKDELLNKLIEYTRIITYNISSTDAIMKFQGFLTLSHIINSFSVDEYTTKTFFFEILRSANLEVKSKLHEITDILIPAIIKNLENGKELLFTWTMVLVAEEAFSSINLLYALVQIIVKHKYYYLGFRHLFLSQLVQSVNVLGSRMGNKDYVKAGIDFADVIVRWLESDDASKMLTDNEKSTYSYLLQSCLKYSFHFFDVTTVNDHNSITVRFLKIAKRLIVLLKNVEFNFNWLTKFVTVDNCKNPPTYTHIMAALAIYRILISELPIENAIQFLNTIEDGIMSVISHANLDLIKVVAQILNPIIKHHPFAPEAIPYYTNIDKIQNIYKFLSSYLIGIVDNYDKIDPNVYKTIALLEMIGSGNNSFIKSIISSYVRWFHRIIKQYFMPLRNEESKTTNGIKTNVIMMGIELTRDTINSMNSETRKIYIIQTLSVIIEKIQDHNVLKKIISFVHDWVVSKFKYTDSHPSQKEISNLLVKLFNNLCFKRYSDNPDLSKPYLETVIYIYKNQSFSGDLVVKLEPIFITGLRCPEPGLRLQYNKIFHECISKTVVARLYYIIVNQNWDAMLIHFWIKQCIELIFSIVEPKHVMTAINCKFYVPTANRMFLIGENDNPDMIISNSDTFDYDHYTIMHDNKNHVDKTEPTEQVYRSERCIPFIEINDKCKSSTIFSSINSFIKDCSKYFAPVEKITTRQFIMSISQICYKDTTIAYDTWVHIFPQLWKMISSSDRSVLTKELERFLTSSNDGTQREPAIHPSCINCFIEGLYRCDPPVVIRPSSMKHLSVYHKIWHRSAMYFETELFKLNSTKLTKFKPTNVDKMDLYPSREQEIFDCLQSIYGMLEEHDMLLGLWFDRSYFRSTLNGLKNFCSFNFFKSQKNFEYAMSQAARYDANIDSDETLVPEYKFIERSWIQSCKELNHWDTLLAYSTAPENSNIFLAADCVWRMANWNTLKDLLPKIEINLPREYGWKVNVYRGYLSLVTLDDIHHLATIETYISNAFTAAIKLWRRFPNICTNSNIPLLYATQQIVELSESFNMIKSQINSLSTNRSTAYHEFGSQIKTWRNRLPMICDSLAHWSNIMLWRRHHFQAMDKFFTTNPPDACNEHITPAANHSVVNSLLTFATVARKHGCLDICDQIICIVSKMPSLSMADSFIKLKETVKCYFSESRCLATGLNYLDSAEPKCFNKEINARVFSLKGRFLKKLKRYQQANQCLSAAIQMNDTSPGTWRRWGELQEILFYSTKNLNYLVSAVTCYLHVCQKKDNEKSRVSIAKIMWLLNYEVYDKIAGVFMNYGGYIYPSNWINWIHRIVSFIGTNANQAADILLNLISKQYYQAVFIAIRSLILSLFNSNYKIILNVGQLSEISNKYYRRCTIFENYKSFKSILSLRSSSPLLDKKLLTLRNLLIAIHRNNIINTRALCQFIDEISSISISWHEDIYCSLNKAVKQFYKECWFNKNNMQSFKISIELKEFIMNIIERFRQHIKKHENRLNVDMLEFNNTAFFGLPEDESNRQNSFKIYRRLFAMFQNNFEQCLQLSNPWKLIDLLNKWVCIFQMKLKVKSRKDFSLIPNKYRFLRNYSAYYAEIVLPGEYLVCRSSPVHIMLNGFSPFINRVNINDEIHNVLTLIASNGCKYPFIISNTLTSSLNDLELYSKLRIYKLMNFCNYAFENNINASTRFHNFLIPRFQIISPYLCMIEYNMSTFPLSSIYYNAPEKSVKKSATVLKQFYDVISRFPSDDDDSFDYQASSQFLSDYTRSSSDKLLTDWADQVYNNSTSYWHFRKMFTIHYGMMCCIQYSLGLNPINLNNILIVREYAFLQPHGLHINLNETNKTIAPFRLTKNITKFITKYGINGPFATSIINSARCFLNPKLYYDTFIRTIFRDEIAYKHSLRSIVFPKEIIHQCVLHSEAVMCRVKDLSLIINLNKSVIDTRELIKISQTDECIYSLDPRWLPWV</sequence>
<dbReference type="InterPro" id="IPR011009">
    <property type="entry name" value="Kinase-like_dom_sf"/>
</dbReference>
<dbReference type="InterPro" id="IPR046807">
    <property type="entry name" value="Tra1_central"/>
</dbReference>